<evidence type="ECO:0008006" key="4">
    <source>
        <dbReference type="Google" id="ProtNLM"/>
    </source>
</evidence>
<dbReference type="EMBL" id="PFWS01000005">
    <property type="protein sequence ID" value="PJA47704.1"/>
    <property type="molecule type" value="Genomic_DNA"/>
</dbReference>
<sequence>MERTTTASVILAGLLLVACGDFENRQVLFDGDWEEEGDTYAISSPKPDADGDGDPDVTDCEPENPAVHHGANEVAYDGIDQDCDGTDLVDVDGDGYVAVEVGGDDCKDNVPTINPDAEEICNGTDDDCDNLIDDEDDHVGGQQFFYYDEDSDGYGGDSDYACELPSDSTQVGGDCNDDAPSFYPGAVEVCGVDQNCDGQIRSCDEVDNDGDGFSEEDGDCDDEDPDNKPTNEGQDCSSDQRW</sequence>
<evidence type="ECO:0000256" key="1">
    <source>
        <dbReference type="SAM" id="MobiDB-lite"/>
    </source>
</evidence>
<feature type="compositionally biased region" description="Acidic residues" evidence="1">
    <location>
        <begin position="205"/>
        <end position="225"/>
    </location>
</feature>
<dbReference type="PROSITE" id="PS51257">
    <property type="entry name" value="PROKAR_LIPOPROTEIN"/>
    <property type="match status" value="1"/>
</dbReference>
<comment type="caution">
    <text evidence="2">The sequence shown here is derived from an EMBL/GenBank/DDBJ whole genome shotgun (WGS) entry which is preliminary data.</text>
</comment>
<accession>A0A2M7XIA7</accession>
<dbReference type="Pfam" id="PF11617">
    <property type="entry name" value="Cu-binding_MopE"/>
    <property type="match status" value="5"/>
</dbReference>
<proteinExistence type="predicted"/>
<evidence type="ECO:0000313" key="2">
    <source>
        <dbReference type="EMBL" id="PJA47704.1"/>
    </source>
</evidence>
<dbReference type="AlphaFoldDB" id="A0A2M7XIA7"/>
<protein>
    <recommendedName>
        <fullName evidence="4">Regulator of chromosome condensation</fullName>
    </recommendedName>
</protein>
<dbReference type="Proteomes" id="UP000229749">
    <property type="component" value="Unassembled WGS sequence"/>
</dbReference>
<name>A0A2M7XIA7_9BACT</name>
<evidence type="ECO:0000313" key="3">
    <source>
        <dbReference type="Proteomes" id="UP000229749"/>
    </source>
</evidence>
<dbReference type="InterPro" id="IPR021655">
    <property type="entry name" value="Put_metal-bd"/>
</dbReference>
<gene>
    <name evidence="2" type="ORF">CO172_00395</name>
</gene>
<reference evidence="3" key="1">
    <citation type="submission" date="2017-09" db="EMBL/GenBank/DDBJ databases">
        <title>Depth-based differentiation of microbial function through sediment-hosted aquifers and enrichment of novel symbionts in the deep terrestrial subsurface.</title>
        <authorList>
            <person name="Probst A.J."/>
            <person name="Ladd B."/>
            <person name="Jarett J.K."/>
            <person name="Geller-Mcgrath D.E."/>
            <person name="Sieber C.M.K."/>
            <person name="Emerson J.B."/>
            <person name="Anantharaman K."/>
            <person name="Thomas B.C."/>
            <person name="Malmstrom R."/>
            <person name="Stieglmeier M."/>
            <person name="Klingl A."/>
            <person name="Woyke T."/>
            <person name="Ryan C.M."/>
            <person name="Banfield J.F."/>
        </authorList>
    </citation>
    <scope>NUCLEOTIDE SEQUENCE [LARGE SCALE GENOMIC DNA]</scope>
</reference>
<feature type="compositionally biased region" description="Polar residues" evidence="1">
    <location>
        <begin position="228"/>
        <end position="242"/>
    </location>
</feature>
<feature type="region of interest" description="Disordered" evidence="1">
    <location>
        <begin position="203"/>
        <end position="242"/>
    </location>
</feature>
<organism evidence="2 3">
    <name type="scientific">Candidatus Uhrbacteria bacterium CG_4_9_14_3_um_filter_36_7</name>
    <dbReference type="NCBI Taxonomy" id="1975033"/>
    <lineage>
        <taxon>Bacteria</taxon>
        <taxon>Candidatus Uhriibacteriota</taxon>
    </lineage>
</organism>